<accession>T0K6A7</accession>
<evidence type="ECO:0000313" key="2">
    <source>
        <dbReference type="Proteomes" id="UP000015530"/>
    </source>
</evidence>
<evidence type="ECO:0000313" key="1">
    <source>
        <dbReference type="EMBL" id="EQB48503.1"/>
    </source>
</evidence>
<sequence>MIFFNILSS</sequence>
<reference evidence="2" key="1">
    <citation type="journal article" date="2013" name="Mol. Plant Microbe Interact.">
        <title>Global aspects of pacC regulation of pathogenicity genes in Colletotrichum gloeosporioides as revealed by transcriptome analysis.</title>
        <authorList>
            <person name="Alkan N."/>
            <person name="Meng X."/>
            <person name="Friedlander G."/>
            <person name="Reuveni E."/>
            <person name="Sukno S."/>
            <person name="Sherman A."/>
            <person name="Thon M."/>
            <person name="Fluhr R."/>
            <person name="Prusky D."/>
        </authorList>
    </citation>
    <scope>NUCLEOTIDE SEQUENCE [LARGE SCALE GENOMIC DNA]</scope>
    <source>
        <strain evidence="2">Cg-14</strain>
    </source>
</reference>
<name>T0K6A7_COLGC</name>
<dbReference type="HOGENOM" id="CLU_222537_0_0_1"/>
<comment type="caution">
    <text evidence="1">The sequence shown here is derived from an EMBL/GenBank/DDBJ whole genome shotgun (WGS) entry which is preliminary data.</text>
</comment>
<dbReference type="Proteomes" id="UP000015530">
    <property type="component" value="Unassembled WGS sequence"/>
</dbReference>
<protein>
    <submittedName>
        <fullName evidence="1">Uncharacterized protein</fullName>
    </submittedName>
</protein>
<organism evidence="1 2">
    <name type="scientific">Colletotrichum gloeosporioides (strain Cg-14)</name>
    <name type="common">Anthracnose fungus</name>
    <name type="synonym">Glomerella cingulata</name>
    <dbReference type="NCBI Taxonomy" id="1237896"/>
    <lineage>
        <taxon>Eukaryota</taxon>
        <taxon>Fungi</taxon>
        <taxon>Dikarya</taxon>
        <taxon>Ascomycota</taxon>
        <taxon>Pezizomycotina</taxon>
        <taxon>Sordariomycetes</taxon>
        <taxon>Hypocreomycetidae</taxon>
        <taxon>Glomerellales</taxon>
        <taxon>Glomerellaceae</taxon>
        <taxon>Colletotrichum</taxon>
        <taxon>Colletotrichum gloeosporioides species complex</taxon>
    </lineage>
</organism>
<gene>
    <name evidence="1" type="ORF">CGLO_12260</name>
</gene>
<dbReference type="EMBL" id="AMYD01002597">
    <property type="protein sequence ID" value="EQB48503.1"/>
    <property type="molecule type" value="Genomic_DNA"/>
</dbReference>
<proteinExistence type="predicted"/>